<dbReference type="OrthoDB" id="164025at2759"/>
<dbReference type="CDD" id="cd06468">
    <property type="entry name" value="p23_CacyBP"/>
    <property type="match status" value="1"/>
</dbReference>
<evidence type="ECO:0000313" key="8">
    <source>
        <dbReference type="Proteomes" id="UP000825935"/>
    </source>
</evidence>
<proteinExistence type="predicted"/>
<dbReference type="PANTHER" id="PTHR47686:SF1">
    <property type="entry name" value="CALCYCLIN-BINDING PROTEIN"/>
    <property type="match status" value="1"/>
</dbReference>
<keyword evidence="3" id="KW-0007">Acetylation</keyword>
<feature type="domain" description="CS" evidence="6">
    <location>
        <begin position="60"/>
        <end position="150"/>
    </location>
</feature>
<dbReference type="InterPro" id="IPR007699">
    <property type="entry name" value="SGS_dom"/>
</dbReference>
<dbReference type="InterPro" id="IPR015120">
    <property type="entry name" value="Siah-Interact_N"/>
</dbReference>
<dbReference type="AlphaFoldDB" id="A0A8T2PYP7"/>
<sequence length="210" mass="24676">MAADLKMDVAELKLLHSQARRPHVKVFFAAQIQNLEKLILDLESQSNIAKVPATAEIKYETLSNLTWEQDSERVKIYVSLEDVEEDKVEAKFTEWSFDIKIHGAGGKNYRYSISRVHKEMDPDACRILVKPKRVIISLRKLEEEDWKDLYFKEDKSEEESKRQPMDRLLEMMRHMYDDGDEETKKTISDAWTTYRSSYKPGQKKPPSRAF</sequence>
<reference evidence="7" key="1">
    <citation type="submission" date="2021-08" db="EMBL/GenBank/DDBJ databases">
        <title>WGS assembly of Ceratopteris richardii.</title>
        <authorList>
            <person name="Marchant D.B."/>
            <person name="Chen G."/>
            <person name="Jenkins J."/>
            <person name="Shu S."/>
            <person name="Leebens-Mack J."/>
            <person name="Grimwood J."/>
            <person name="Schmutz J."/>
            <person name="Soltis P."/>
            <person name="Soltis D."/>
            <person name="Chen Z.-H."/>
        </authorList>
    </citation>
    <scope>NUCLEOTIDE SEQUENCE</scope>
    <source>
        <strain evidence="7">Whitten #5841</strain>
        <tissue evidence="7">Leaf</tissue>
    </source>
</reference>
<comment type="function">
    <text evidence="4">May be involved in calcium-dependent ubiquitination and subsequent proteasomal degradation of target proteins. Probably serves as a molecular bridge in ubiquitin E3 complexes. Participates in the ubiquitin-mediated degradation of beta-catenin (CTNNB1).</text>
</comment>
<dbReference type="SUPFAM" id="SSF49764">
    <property type="entry name" value="HSP20-like chaperones"/>
    <property type="match status" value="1"/>
</dbReference>
<evidence type="ECO:0000256" key="2">
    <source>
        <dbReference type="ARBA" id="ARBA00022786"/>
    </source>
</evidence>
<name>A0A8T2PYP7_CERRI</name>
<evidence type="ECO:0000259" key="5">
    <source>
        <dbReference type="PROSITE" id="PS51048"/>
    </source>
</evidence>
<evidence type="ECO:0000313" key="7">
    <source>
        <dbReference type="EMBL" id="KAH7276570.1"/>
    </source>
</evidence>
<dbReference type="InterPro" id="IPR007052">
    <property type="entry name" value="CS_dom"/>
</dbReference>
<dbReference type="GO" id="GO:0044548">
    <property type="term" value="F:S100 protein binding"/>
    <property type="evidence" value="ECO:0007669"/>
    <property type="project" value="InterPro"/>
</dbReference>
<dbReference type="Pfam" id="PF09032">
    <property type="entry name" value="Siah-Interact_N"/>
    <property type="match status" value="1"/>
</dbReference>
<feature type="domain" description="SGS" evidence="5">
    <location>
        <begin position="134"/>
        <end position="210"/>
    </location>
</feature>
<dbReference type="Proteomes" id="UP000825935">
    <property type="component" value="Chromosome 39"/>
</dbReference>
<organism evidence="7 8">
    <name type="scientific">Ceratopteris richardii</name>
    <name type="common">Triangle waterfern</name>
    <dbReference type="NCBI Taxonomy" id="49495"/>
    <lineage>
        <taxon>Eukaryota</taxon>
        <taxon>Viridiplantae</taxon>
        <taxon>Streptophyta</taxon>
        <taxon>Embryophyta</taxon>
        <taxon>Tracheophyta</taxon>
        <taxon>Polypodiopsida</taxon>
        <taxon>Polypodiidae</taxon>
        <taxon>Polypodiales</taxon>
        <taxon>Pteridineae</taxon>
        <taxon>Pteridaceae</taxon>
        <taxon>Parkerioideae</taxon>
        <taxon>Ceratopteris</taxon>
    </lineage>
</organism>
<dbReference type="PROSITE" id="PS51048">
    <property type="entry name" value="SGS"/>
    <property type="match status" value="1"/>
</dbReference>
<gene>
    <name evidence="7" type="ORF">KP509_39G012300</name>
</gene>
<keyword evidence="2" id="KW-0833">Ubl conjugation pathway</keyword>
<keyword evidence="8" id="KW-1185">Reference proteome</keyword>
<accession>A0A8T2PYP7</accession>
<dbReference type="PANTHER" id="PTHR47686">
    <property type="entry name" value="SGS DOMAIN-CONTAINING PROTEIN"/>
    <property type="match status" value="1"/>
</dbReference>
<dbReference type="InterPro" id="IPR008978">
    <property type="entry name" value="HSP20-like_chaperone"/>
</dbReference>
<protein>
    <recommendedName>
        <fullName evidence="1">Calcyclin-binding protein</fullName>
    </recommendedName>
</protein>
<comment type="caution">
    <text evidence="7">The sequence shown here is derived from an EMBL/GenBank/DDBJ whole genome shotgun (WGS) entry which is preliminary data.</text>
</comment>
<dbReference type="Gene3D" id="2.60.40.790">
    <property type="match status" value="1"/>
</dbReference>
<dbReference type="EMBL" id="CM035444">
    <property type="protein sequence ID" value="KAH7276570.1"/>
    <property type="molecule type" value="Genomic_DNA"/>
</dbReference>
<evidence type="ECO:0000256" key="4">
    <source>
        <dbReference type="ARBA" id="ARBA00025145"/>
    </source>
</evidence>
<evidence type="ECO:0000256" key="1">
    <source>
        <dbReference type="ARBA" id="ARBA00015702"/>
    </source>
</evidence>
<dbReference type="PROSITE" id="PS51203">
    <property type="entry name" value="CS"/>
    <property type="match status" value="1"/>
</dbReference>
<dbReference type="Pfam" id="PF04969">
    <property type="entry name" value="CS"/>
    <property type="match status" value="1"/>
</dbReference>
<dbReference type="InterPro" id="IPR037893">
    <property type="entry name" value="CS_CacyBP"/>
</dbReference>
<evidence type="ECO:0000259" key="6">
    <source>
        <dbReference type="PROSITE" id="PS51203"/>
    </source>
</evidence>
<evidence type="ECO:0000256" key="3">
    <source>
        <dbReference type="ARBA" id="ARBA00022990"/>
    </source>
</evidence>
<dbReference type="GO" id="GO:0015631">
    <property type="term" value="F:tubulin binding"/>
    <property type="evidence" value="ECO:0007669"/>
    <property type="project" value="InterPro"/>
</dbReference>
<dbReference type="GO" id="GO:0031625">
    <property type="term" value="F:ubiquitin protein ligase binding"/>
    <property type="evidence" value="ECO:0007669"/>
    <property type="project" value="InterPro"/>
</dbReference>